<evidence type="ECO:0000256" key="2">
    <source>
        <dbReference type="ARBA" id="ARBA00023157"/>
    </source>
</evidence>
<protein>
    <submittedName>
        <fullName evidence="9">Pro-neuregulin-2, membrane-bound isoform 4</fullName>
    </submittedName>
</protein>
<evidence type="ECO:0000313" key="9">
    <source>
        <dbReference type="EMBL" id="TNN08910.1"/>
    </source>
</evidence>
<evidence type="ECO:0000259" key="8">
    <source>
        <dbReference type="PROSITE" id="PS50835"/>
    </source>
</evidence>
<feature type="domain" description="EGF-like" evidence="7">
    <location>
        <begin position="127"/>
        <end position="169"/>
    </location>
</feature>
<dbReference type="PROSITE" id="PS50026">
    <property type="entry name" value="EGF_3"/>
    <property type="match status" value="1"/>
</dbReference>
<comment type="caution">
    <text evidence="4">Lacks conserved residue(s) required for the propagation of feature annotation.</text>
</comment>
<keyword evidence="1" id="KW-0732">Signal</keyword>
<dbReference type="OrthoDB" id="10039395at2759"/>
<dbReference type="FunFam" id="2.60.40.10:FF:000032">
    <property type="entry name" value="palladin isoform X1"/>
    <property type="match status" value="1"/>
</dbReference>
<dbReference type="Gene3D" id="2.10.25.10">
    <property type="entry name" value="Laminin"/>
    <property type="match status" value="1"/>
</dbReference>
<evidence type="ECO:0000256" key="1">
    <source>
        <dbReference type="ARBA" id="ARBA00022729"/>
    </source>
</evidence>
<dbReference type="InterPro" id="IPR036179">
    <property type="entry name" value="Ig-like_dom_sf"/>
</dbReference>
<dbReference type="PROSITE" id="PS50835">
    <property type="entry name" value="IG_LIKE"/>
    <property type="match status" value="1"/>
</dbReference>
<dbReference type="InterPro" id="IPR013783">
    <property type="entry name" value="Ig-like_fold"/>
</dbReference>
<dbReference type="InterPro" id="IPR050958">
    <property type="entry name" value="Cell_Adh-Cytoskel_Orgn"/>
</dbReference>
<keyword evidence="3" id="KW-0393">Immunoglobulin domain</keyword>
<accession>A0A4Z2CYA6</accession>
<reference evidence="9 10" key="1">
    <citation type="submission" date="2019-03" db="EMBL/GenBank/DDBJ databases">
        <title>An improved genome assembly of the fluke Schistosoma japonicum.</title>
        <authorList>
            <person name="Hu W."/>
            <person name="Luo F."/>
            <person name="Yin M."/>
            <person name="Mo X."/>
            <person name="Sun C."/>
            <person name="Wu Q."/>
            <person name="Zhu B."/>
            <person name="Xiang M."/>
            <person name="Wang J."/>
            <person name="Wang Y."/>
            <person name="Zhang T."/>
            <person name="Xu B."/>
            <person name="Zheng H."/>
            <person name="Feng Z."/>
        </authorList>
    </citation>
    <scope>NUCLEOTIDE SEQUENCE [LARGE SCALE GENOMIC DNA]</scope>
    <source>
        <strain evidence="9">HuSjv2</strain>
        <tissue evidence="9">Worms</tissue>
    </source>
</reference>
<evidence type="ECO:0000256" key="3">
    <source>
        <dbReference type="ARBA" id="ARBA00023319"/>
    </source>
</evidence>
<dbReference type="EMBL" id="SKCS01000402">
    <property type="protein sequence ID" value="TNN08910.1"/>
    <property type="molecule type" value="Genomic_DNA"/>
</dbReference>
<keyword evidence="10" id="KW-1185">Reference proteome</keyword>
<keyword evidence="6" id="KW-0472">Membrane</keyword>
<dbReference type="GO" id="GO:0030424">
    <property type="term" value="C:axon"/>
    <property type="evidence" value="ECO:0007669"/>
    <property type="project" value="TreeGrafter"/>
</dbReference>
<dbReference type="InterPro" id="IPR000742">
    <property type="entry name" value="EGF"/>
</dbReference>
<dbReference type="GO" id="GO:0050808">
    <property type="term" value="P:synapse organization"/>
    <property type="evidence" value="ECO:0007669"/>
    <property type="project" value="TreeGrafter"/>
</dbReference>
<dbReference type="Gene3D" id="2.60.40.10">
    <property type="entry name" value="Immunoglobulins"/>
    <property type="match status" value="1"/>
</dbReference>
<feature type="region of interest" description="Disordered" evidence="5">
    <location>
        <begin position="233"/>
        <end position="260"/>
    </location>
</feature>
<keyword evidence="6" id="KW-1133">Transmembrane helix</keyword>
<dbReference type="GO" id="GO:0005886">
    <property type="term" value="C:plasma membrane"/>
    <property type="evidence" value="ECO:0007669"/>
    <property type="project" value="TreeGrafter"/>
</dbReference>
<keyword evidence="4" id="KW-0245">EGF-like domain</keyword>
<dbReference type="GO" id="GO:0008046">
    <property type="term" value="F:axon guidance receptor activity"/>
    <property type="evidence" value="ECO:0007669"/>
    <property type="project" value="TreeGrafter"/>
</dbReference>
<dbReference type="InterPro" id="IPR007110">
    <property type="entry name" value="Ig-like_dom"/>
</dbReference>
<dbReference type="PANTHER" id="PTHR45080">
    <property type="entry name" value="CONTACTIN 5"/>
    <property type="match status" value="1"/>
</dbReference>
<dbReference type="InterPro" id="IPR003599">
    <property type="entry name" value="Ig_sub"/>
</dbReference>
<dbReference type="SMART" id="SM00408">
    <property type="entry name" value="IGc2"/>
    <property type="match status" value="1"/>
</dbReference>
<evidence type="ECO:0000256" key="5">
    <source>
        <dbReference type="SAM" id="MobiDB-lite"/>
    </source>
</evidence>
<sequence>MKKWKKIFISHYCQNCVKPTIESIPNQVIEYGYTLTVSCSATGTPTPNIIWIRDGKSVNVADKSVTVETFERSPGHVESILEINNLILIDTGEYWCYAENALGLAKEKFILKVQQNNTTDEKVMADELIPCSDEYKDYCLNGGQCYAYKSERVSFQCRCIDHYFGDRCHFHTDGLYAYSESRGYDIQSMLHELATTLTLRGVFFTLFGASISVLTFYGIWKCQQRSMYRRHLKKRNKSSSKHNLQMKSTHPVTNSNHGSRIVNGINDSTDPFLLSDFHKREQTIDTVPIQEEYIGHTTDGYILSTTNLFNTSSYVNQSQNCINDAINDLKSTNHMNPQQLHDHSRNEIPIGYRPSSTLDQYSDKPHKSENRIILHNRPYESDWSARRLTSQKPASVRDRLPVLAEGSNLDLNIDRYPDYTNSMNNINRLGRDREIPVNMISSASSFIQTNT</sequence>
<organism evidence="9 10">
    <name type="scientific">Schistosoma japonicum</name>
    <name type="common">Blood fluke</name>
    <dbReference type="NCBI Taxonomy" id="6182"/>
    <lineage>
        <taxon>Eukaryota</taxon>
        <taxon>Metazoa</taxon>
        <taxon>Spiralia</taxon>
        <taxon>Lophotrochozoa</taxon>
        <taxon>Platyhelminthes</taxon>
        <taxon>Trematoda</taxon>
        <taxon>Digenea</taxon>
        <taxon>Strigeidida</taxon>
        <taxon>Schistosomatoidea</taxon>
        <taxon>Schistosomatidae</taxon>
        <taxon>Schistosoma</taxon>
    </lineage>
</organism>
<feature type="compositionally biased region" description="Polar residues" evidence="5">
    <location>
        <begin position="241"/>
        <end position="258"/>
    </location>
</feature>
<proteinExistence type="predicted"/>
<dbReference type="SUPFAM" id="SSF48726">
    <property type="entry name" value="Immunoglobulin"/>
    <property type="match status" value="1"/>
</dbReference>
<keyword evidence="2 4" id="KW-1015">Disulfide bond</keyword>
<dbReference type="AlphaFoldDB" id="A0A4Z2CYA6"/>
<dbReference type="SUPFAM" id="SSF57196">
    <property type="entry name" value="EGF/Laminin"/>
    <property type="match status" value="1"/>
</dbReference>
<comment type="caution">
    <text evidence="9">The sequence shown here is derived from an EMBL/GenBank/DDBJ whole genome shotgun (WGS) entry which is preliminary data.</text>
</comment>
<dbReference type="GO" id="GO:0043025">
    <property type="term" value="C:neuronal cell body"/>
    <property type="evidence" value="ECO:0007669"/>
    <property type="project" value="TreeGrafter"/>
</dbReference>
<dbReference type="SMART" id="SM00409">
    <property type="entry name" value="IG"/>
    <property type="match status" value="1"/>
</dbReference>
<dbReference type="Pfam" id="PF13927">
    <property type="entry name" value="Ig_3"/>
    <property type="match status" value="1"/>
</dbReference>
<evidence type="ECO:0000259" key="7">
    <source>
        <dbReference type="PROSITE" id="PS50026"/>
    </source>
</evidence>
<name>A0A4Z2CYA6_SCHJA</name>
<keyword evidence="6" id="KW-0812">Transmembrane</keyword>
<dbReference type="PROSITE" id="PS00022">
    <property type="entry name" value="EGF_1"/>
    <property type="match status" value="1"/>
</dbReference>
<evidence type="ECO:0000256" key="4">
    <source>
        <dbReference type="PROSITE-ProRule" id="PRU00076"/>
    </source>
</evidence>
<feature type="disulfide bond" evidence="4">
    <location>
        <begin position="159"/>
        <end position="168"/>
    </location>
</feature>
<dbReference type="Proteomes" id="UP000311919">
    <property type="component" value="Unassembled WGS sequence"/>
</dbReference>
<dbReference type="PANTHER" id="PTHR45080:SF8">
    <property type="entry name" value="IG-LIKE DOMAIN-CONTAINING PROTEIN"/>
    <property type="match status" value="1"/>
</dbReference>
<gene>
    <name evidence="9" type="ORF">EWB00_006716</name>
</gene>
<feature type="transmembrane region" description="Helical" evidence="6">
    <location>
        <begin position="197"/>
        <end position="220"/>
    </location>
</feature>
<feature type="domain" description="Ig-like" evidence="8">
    <location>
        <begin position="19"/>
        <end position="112"/>
    </location>
</feature>
<dbReference type="GO" id="GO:0007156">
    <property type="term" value="P:homophilic cell adhesion via plasma membrane adhesion molecules"/>
    <property type="evidence" value="ECO:0007669"/>
    <property type="project" value="TreeGrafter"/>
</dbReference>
<dbReference type="InterPro" id="IPR003598">
    <property type="entry name" value="Ig_sub2"/>
</dbReference>
<evidence type="ECO:0000313" key="10">
    <source>
        <dbReference type="Proteomes" id="UP000311919"/>
    </source>
</evidence>
<evidence type="ECO:0000256" key="6">
    <source>
        <dbReference type="SAM" id="Phobius"/>
    </source>
</evidence>